<name>A0A3S4DW91_9MYCO</name>
<dbReference type="KEGG" id="mbai:MB901379_04324"/>
<dbReference type="EMBL" id="LR130759">
    <property type="protein sequence ID" value="VDM90716.1"/>
    <property type="molecule type" value="Genomic_DNA"/>
</dbReference>
<evidence type="ECO:0000313" key="3">
    <source>
        <dbReference type="Proteomes" id="UP000269998"/>
    </source>
</evidence>
<gene>
    <name evidence="2" type="ORF">MB901379_04324</name>
</gene>
<organism evidence="2 3">
    <name type="scientific">Mycobacterium basiliense</name>
    <dbReference type="NCBI Taxonomy" id="2094119"/>
    <lineage>
        <taxon>Bacteria</taxon>
        <taxon>Bacillati</taxon>
        <taxon>Actinomycetota</taxon>
        <taxon>Actinomycetes</taxon>
        <taxon>Mycobacteriales</taxon>
        <taxon>Mycobacteriaceae</taxon>
        <taxon>Mycobacterium</taxon>
    </lineage>
</organism>
<sequence>MSADGVVGWEAITSVFDAVDAAVDQLVRADFEALSTRERLCLLERVERVRRRLPAVEHPLLNQLSRLASREELGGKLSHAVAEWALISRPEAGRRLREATDLGPRRALTGQPLAPILSATAAAQREGKLGTE</sequence>
<reference evidence="3" key="1">
    <citation type="submission" date="2018-02" db="EMBL/GenBank/DDBJ databases">
        <authorList>
            <person name="Seth-Smith MB H."/>
            <person name="Seth-Smith H."/>
        </authorList>
    </citation>
    <scope>NUCLEOTIDE SEQUENCE [LARGE SCALE GENOMIC DNA]</scope>
</reference>
<feature type="domain" description="DUF222" evidence="1">
    <location>
        <begin position="42"/>
        <end position="131"/>
    </location>
</feature>
<protein>
    <recommendedName>
        <fullName evidence="1">DUF222 domain-containing protein</fullName>
    </recommendedName>
</protein>
<accession>A0A3S4DW91</accession>
<dbReference type="Pfam" id="PF02720">
    <property type="entry name" value="DUF222"/>
    <property type="match status" value="1"/>
</dbReference>
<evidence type="ECO:0000259" key="1">
    <source>
        <dbReference type="Pfam" id="PF02720"/>
    </source>
</evidence>
<dbReference type="AlphaFoldDB" id="A0A3S4DW91"/>
<dbReference type="InterPro" id="IPR003870">
    <property type="entry name" value="DUF222"/>
</dbReference>
<evidence type="ECO:0000313" key="2">
    <source>
        <dbReference type="EMBL" id="VDM90716.1"/>
    </source>
</evidence>
<dbReference type="Proteomes" id="UP000269998">
    <property type="component" value="Chromosome"/>
</dbReference>
<proteinExistence type="predicted"/>
<keyword evidence="3" id="KW-1185">Reference proteome</keyword>